<dbReference type="SMART" id="SM00089">
    <property type="entry name" value="PKD"/>
    <property type="match status" value="1"/>
</dbReference>
<gene>
    <name evidence="4" type="ORF">M0M57_05655</name>
</gene>
<dbReference type="Pfam" id="PF18911">
    <property type="entry name" value="PKD_4"/>
    <property type="match status" value="1"/>
</dbReference>
<evidence type="ECO:0000259" key="2">
    <source>
        <dbReference type="PROSITE" id="PS50093"/>
    </source>
</evidence>
<dbReference type="InterPro" id="IPR007110">
    <property type="entry name" value="Ig-like_dom"/>
</dbReference>
<dbReference type="InterPro" id="IPR015943">
    <property type="entry name" value="WD40/YVTN_repeat-like_dom_sf"/>
</dbReference>
<protein>
    <submittedName>
        <fullName evidence="4">T9SS type B sorting domain-containing protein</fullName>
    </submittedName>
</protein>
<proteinExistence type="predicted"/>
<feature type="domain" description="PKD" evidence="2">
    <location>
        <begin position="375"/>
        <end position="437"/>
    </location>
</feature>
<dbReference type="InterPro" id="IPR022409">
    <property type="entry name" value="PKD/Chitinase_dom"/>
</dbReference>
<dbReference type="Gene3D" id="2.130.10.10">
    <property type="entry name" value="YVTN repeat-like/Quinoprotein amine dehydrogenase"/>
    <property type="match status" value="1"/>
</dbReference>
<dbReference type="PROSITE" id="PS50093">
    <property type="entry name" value="PKD"/>
    <property type="match status" value="1"/>
</dbReference>
<dbReference type="SUPFAM" id="SSF49299">
    <property type="entry name" value="PKD domain"/>
    <property type="match status" value="1"/>
</dbReference>
<dbReference type="Pfam" id="PF13585">
    <property type="entry name" value="CHU_C"/>
    <property type="match status" value="1"/>
</dbReference>
<evidence type="ECO:0000313" key="5">
    <source>
        <dbReference type="Proteomes" id="UP000830583"/>
    </source>
</evidence>
<feature type="signal peptide" evidence="1">
    <location>
        <begin position="1"/>
        <end position="19"/>
    </location>
</feature>
<dbReference type="InterPro" id="IPR035986">
    <property type="entry name" value="PKD_dom_sf"/>
</dbReference>
<dbReference type="SUPFAM" id="SSF50969">
    <property type="entry name" value="YVTN repeat-like/Quinoprotein amine dehydrogenase"/>
    <property type="match status" value="1"/>
</dbReference>
<feature type="domain" description="Ig-like" evidence="3">
    <location>
        <begin position="824"/>
        <end position="911"/>
    </location>
</feature>
<dbReference type="InterPro" id="IPR011044">
    <property type="entry name" value="Quino_amine_DH_bsu"/>
</dbReference>
<evidence type="ECO:0000256" key="1">
    <source>
        <dbReference type="SAM" id="SignalP"/>
    </source>
</evidence>
<dbReference type="PROSITE" id="PS50835">
    <property type="entry name" value="IG_LIKE"/>
    <property type="match status" value="1"/>
</dbReference>
<evidence type="ECO:0000313" key="4">
    <source>
        <dbReference type="EMBL" id="UPQ80321.1"/>
    </source>
</evidence>
<dbReference type="InterPro" id="IPR000601">
    <property type="entry name" value="PKD_dom"/>
</dbReference>
<dbReference type="EMBL" id="CP096205">
    <property type="protein sequence ID" value="UPQ80321.1"/>
    <property type="molecule type" value="Genomic_DNA"/>
</dbReference>
<keyword evidence="5" id="KW-1185">Reference proteome</keyword>
<dbReference type="Gene3D" id="2.60.40.10">
    <property type="entry name" value="Immunoglobulins"/>
    <property type="match status" value="2"/>
</dbReference>
<name>A0ABY4KJ57_9FLAO</name>
<dbReference type="CDD" id="cd00146">
    <property type="entry name" value="PKD"/>
    <property type="match status" value="1"/>
</dbReference>
<dbReference type="RefSeq" id="WP_248436172.1">
    <property type="nucleotide sequence ID" value="NZ_CP096205.1"/>
</dbReference>
<dbReference type="InterPro" id="IPR026341">
    <property type="entry name" value="T9SS_type_B"/>
</dbReference>
<reference evidence="4" key="1">
    <citation type="submission" date="2022-04" db="EMBL/GenBank/DDBJ databases">
        <title>Consumption of N2O by Flavobacterium azooxidireducens sp. nov. isolated from Decomposing Leaf Litter of Phragmites australis (Cav.).</title>
        <authorList>
            <person name="Behrendt U."/>
            <person name="Spanner T."/>
            <person name="Augustin J."/>
            <person name="Horn M.A."/>
            <person name="Kolb S."/>
            <person name="Ulrich A."/>
        </authorList>
    </citation>
    <scope>NUCLEOTIDE SEQUENCE</scope>
    <source>
        <strain evidence="4">IGB 4-14</strain>
    </source>
</reference>
<sequence>MRVVLYISFFLLNLISSFAQGEANSWYFGENAGLDFNSGSPVALTNGQLVTDEGCATISDSSGQLLFYTDGVTVYNKNHQIMVNGTGLMGQASSTQSATIVPKPGSTNLYYIFTTAQESSPNGFRFSIVDMNLDNGNGAVTNDKNNLIFTPTGEHLGITKHANGQDYWIVIHGLHNNSFFAYQLTSLGLESSPVVTNIGAIITGSPIDFFEAGSIKIAPSGSKLAFTSVSDIVQLFDFNNSTGVLTNEITLLTEPGELIGAAFSPNESLLYVSNSHGKIHQFNLNVSDIPNSIVTIHQGNIPGQLQVGPDNKIYIAFNNRNYLGVINNPNEIGLDCDFQLNGFFLEGKRSKLGLPSFNQSFFFTPMITLSSNCEGESSTFSFSTNQTVLSASWDFGDGNTSSELQPTHIYTNAGTYNVIVTVVTPLGTGTNSRQITIYQPPVLLNNVVSLKQCDDNNDGFSAFNLAEANELLVSSTLGLSFSYFETFAEAQNNTNQINNYIAYSNQNVSTDQLYVRVENTNSCFRVATLNLIVSTTLIPASFQKTFTVCDDSSSGSDSDGIATFNFSSVISEVQSLFPAGQLLDISFYQNISDALAEQNPISNTSNFINTNSPTTQNIYVRVDSQLDNECLGLGHHITLNVEALPILQPLIYTECDDDNDGIFGFNTTTLESSLLTDLSNVIFSYWDENNAPLPSPLPNPFFTHSQTIKVRATNTTTNACYHESTISFIVDDLPEINTIPIAFTTLCDDEVNPMEQDGLVAFDTSTFQNTLLGNQTGVIVNYFDQTGNPLPSPLPNPFVSGTQNILVEVINPNNSNCKATAIIPLMVNQVPVLELKGEALICSDDSSFTEILTAGLMDENLISNYTYQWYKDGQLIENATDYTLNVNSEGSYSVTVTNSSECVRTRTFTVTASNRASIEEIKIFDLSENNSVTILVSGYGDYVFSLDNTLFQSSNTFEGLEAGIYTVFVKDLNGCGTITKEINVLGIPKYFTPNGDGYNDVWNIKGASNLQNSDTVILIFDRYGSLLKQISPMGSGWDGTANGRQMPSSDYWYSIKLQDGRTIKGNFSLKR</sequence>
<keyword evidence="1" id="KW-0732">Signal</keyword>
<accession>A0ABY4KJ57</accession>
<organism evidence="4 5">
    <name type="scientific">Flavobacterium azooxidireducens</name>
    <dbReference type="NCBI Taxonomy" id="1871076"/>
    <lineage>
        <taxon>Bacteria</taxon>
        <taxon>Pseudomonadati</taxon>
        <taxon>Bacteroidota</taxon>
        <taxon>Flavobacteriia</taxon>
        <taxon>Flavobacteriales</taxon>
        <taxon>Flavobacteriaceae</taxon>
        <taxon>Flavobacterium</taxon>
    </lineage>
</organism>
<dbReference type="InterPro" id="IPR013783">
    <property type="entry name" value="Ig-like_fold"/>
</dbReference>
<evidence type="ECO:0000259" key="3">
    <source>
        <dbReference type="PROSITE" id="PS50835"/>
    </source>
</evidence>
<dbReference type="Proteomes" id="UP000830583">
    <property type="component" value="Chromosome"/>
</dbReference>
<feature type="chain" id="PRO_5045700303" evidence="1">
    <location>
        <begin position="20"/>
        <end position="1071"/>
    </location>
</feature>
<dbReference type="NCBIfam" id="TIGR04131">
    <property type="entry name" value="Bac_Flav_CTERM"/>
    <property type="match status" value="1"/>
</dbReference>